<feature type="transmembrane region" description="Helical" evidence="1">
    <location>
        <begin position="34"/>
        <end position="53"/>
    </location>
</feature>
<dbReference type="RefSeq" id="WP_137063967.1">
    <property type="nucleotide sequence ID" value="NZ_PNXQ01000018.1"/>
</dbReference>
<keyword evidence="1" id="KW-0472">Membrane</keyword>
<reference evidence="3 4" key="1">
    <citation type="submission" date="2018-01" db="EMBL/GenBank/DDBJ databases">
        <title>Bacillales members from the olive rhizosphere are effective biological control agents against Verticillium dahliae.</title>
        <authorList>
            <person name="Gomez-Lama C."/>
            <person name="Legarda G."/>
            <person name="Ruano-Rosa D."/>
            <person name="Pizarro-Tobias P."/>
            <person name="Valverde-Corredor A."/>
            <person name="Niqui J.L."/>
            <person name="Trivino J.C."/>
            <person name="Roca A."/>
            <person name="Mercado-Blanco J."/>
        </authorList>
    </citation>
    <scope>NUCLEOTIDE SEQUENCE [LARGE SCALE GENOMIC DNA]</scope>
    <source>
        <strain evidence="3 4">PIC167</strain>
    </source>
</reference>
<proteinExistence type="predicted"/>
<dbReference type="SUPFAM" id="SSF49879">
    <property type="entry name" value="SMAD/FHA domain"/>
    <property type="match status" value="1"/>
</dbReference>
<evidence type="ECO:0000256" key="1">
    <source>
        <dbReference type="SAM" id="Phobius"/>
    </source>
</evidence>
<organism evidence="3 4">
    <name type="scientific">Paenibacillus terrae</name>
    <dbReference type="NCBI Taxonomy" id="159743"/>
    <lineage>
        <taxon>Bacteria</taxon>
        <taxon>Bacillati</taxon>
        <taxon>Bacillota</taxon>
        <taxon>Bacilli</taxon>
        <taxon>Bacillales</taxon>
        <taxon>Paenibacillaceae</taxon>
        <taxon>Paenibacillus</taxon>
    </lineage>
</organism>
<dbReference type="CDD" id="cd00060">
    <property type="entry name" value="FHA"/>
    <property type="match status" value="1"/>
</dbReference>
<dbReference type="EMBL" id="PNXQ01000018">
    <property type="protein sequence ID" value="TKH40798.1"/>
    <property type="molecule type" value="Genomic_DNA"/>
</dbReference>
<gene>
    <name evidence="3" type="ORF">C1I60_23815</name>
</gene>
<dbReference type="InterPro" id="IPR000253">
    <property type="entry name" value="FHA_dom"/>
</dbReference>
<keyword evidence="1" id="KW-0812">Transmembrane</keyword>
<evidence type="ECO:0000259" key="2">
    <source>
        <dbReference type="PROSITE" id="PS50006"/>
    </source>
</evidence>
<evidence type="ECO:0000313" key="4">
    <source>
        <dbReference type="Proteomes" id="UP000308114"/>
    </source>
</evidence>
<comment type="caution">
    <text evidence="3">The sequence shown here is derived from an EMBL/GenBank/DDBJ whole genome shotgun (WGS) entry which is preliminary data.</text>
</comment>
<dbReference type="Proteomes" id="UP000308114">
    <property type="component" value="Unassembled WGS sequence"/>
</dbReference>
<sequence length="184" mass="20529">MKTAQNRWVFIIDVAMFGLMLAIAFYMFSRTGYSGLKTVVVVGIGIGVLVYILRNLVSVERVAKPQTQTQRNRIAKLILMDEEGESIKEWYIEGETSLLIGKTTARSEADIDLADTDYASLVSVEHAVLNRVNSDWFVEDVDSGNGTGLRPANESVTKKLESGEPYRIYTGDLLYIANTRLLVK</sequence>
<dbReference type="PROSITE" id="PS50006">
    <property type="entry name" value="FHA_DOMAIN"/>
    <property type="match status" value="1"/>
</dbReference>
<evidence type="ECO:0000313" key="3">
    <source>
        <dbReference type="EMBL" id="TKH40798.1"/>
    </source>
</evidence>
<keyword evidence="1" id="KW-1133">Transmembrane helix</keyword>
<dbReference type="InterPro" id="IPR008984">
    <property type="entry name" value="SMAD_FHA_dom_sf"/>
</dbReference>
<dbReference type="Gene3D" id="2.60.200.20">
    <property type="match status" value="1"/>
</dbReference>
<feature type="transmembrane region" description="Helical" evidence="1">
    <location>
        <begin position="7"/>
        <end position="28"/>
    </location>
</feature>
<protein>
    <recommendedName>
        <fullName evidence="2">FHA domain-containing protein</fullName>
    </recommendedName>
</protein>
<accession>A0A4U2PV79</accession>
<dbReference type="AlphaFoldDB" id="A0A4U2PV79"/>
<name>A0A4U2PV79_9BACL</name>
<dbReference type="Pfam" id="PF00498">
    <property type="entry name" value="FHA"/>
    <property type="match status" value="1"/>
</dbReference>
<feature type="domain" description="FHA" evidence="2">
    <location>
        <begin position="98"/>
        <end position="147"/>
    </location>
</feature>